<organism evidence="1 2">
    <name type="scientific">Ditylenchus destructor</name>
    <dbReference type="NCBI Taxonomy" id="166010"/>
    <lineage>
        <taxon>Eukaryota</taxon>
        <taxon>Metazoa</taxon>
        <taxon>Ecdysozoa</taxon>
        <taxon>Nematoda</taxon>
        <taxon>Chromadorea</taxon>
        <taxon>Rhabditida</taxon>
        <taxon>Tylenchina</taxon>
        <taxon>Tylenchomorpha</taxon>
        <taxon>Sphaerularioidea</taxon>
        <taxon>Anguinidae</taxon>
        <taxon>Anguininae</taxon>
        <taxon>Ditylenchus</taxon>
    </lineage>
</organism>
<comment type="caution">
    <text evidence="1">The sequence shown here is derived from an EMBL/GenBank/DDBJ whole genome shotgun (WGS) entry which is preliminary data.</text>
</comment>
<dbReference type="Proteomes" id="UP001201812">
    <property type="component" value="Unassembled WGS sequence"/>
</dbReference>
<protein>
    <submittedName>
        <fullName evidence="1">Uncharacterized protein</fullName>
    </submittedName>
</protein>
<reference evidence="1" key="1">
    <citation type="submission" date="2022-01" db="EMBL/GenBank/DDBJ databases">
        <title>Genome Sequence Resource for Two Populations of Ditylenchus destructor, the Migratory Endoparasitic Phytonematode.</title>
        <authorList>
            <person name="Zhang H."/>
            <person name="Lin R."/>
            <person name="Xie B."/>
        </authorList>
    </citation>
    <scope>NUCLEOTIDE SEQUENCE</scope>
    <source>
        <strain evidence="1">BazhouSP</strain>
    </source>
</reference>
<dbReference type="AlphaFoldDB" id="A0AAD4MFP1"/>
<proteinExistence type="predicted"/>
<name>A0AAD4MFP1_9BILA</name>
<evidence type="ECO:0000313" key="2">
    <source>
        <dbReference type="Proteomes" id="UP001201812"/>
    </source>
</evidence>
<evidence type="ECO:0000313" key="1">
    <source>
        <dbReference type="EMBL" id="KAI1692881.1"/>
    </source>
</evidence>
<sequence length="140" mass="16174">MLSFSSEVATKRKQPSFRSELGQPSSVHIAEVPWRKLSGTVHFNGDPSYIVVILKDAENPDYYQQYPIDLRFLSHQHNKCHYEFEFTSVRTDYQLGVKFGDGRQEAWLTQHIEFGTADSVIKNFDIVYNTSVPRVTLKES</sequence>
<dbReference type="EMBL" id="JAKKPZ010000702">
    <property type="protein sequence ID" value="KAI1692881.1"/>
    <property type="molecule type" value="Genomic_DNA"/>
</dbReference>
<gene>
    <name evidence="1" type="ORF">DdX_20984</name>
</gene>
<accession>A0AAD4MFP1</accession>
<keyword evidence="2" id="KW-1185">Reference proteome</keyword>